<dbReference type="eggNOG" id="ENOG502S8A8">
    <property type="taxonomic scope" value="Eukaryota"/>
</dbReference>
<sequence>MNERKARKEMNRWNKLIVSLAIDFVGMSSYIVPGAGNISDIGWAPVQAFIVHHLYNNRLLTTLSFIEEVLPFTDIVPSATIGWLMEYTRAGKRAQDEAEQVRT</sequence>
<comment type="caution">
    <text evidence="1">The sequence shown here is derived from an EMBL/GenBank/DDBJ whole genome shotgun (WGS) entry which is preliminary data.</text>
</comment>
<dbReference type="OrthoDB" id="192262at2759"/>
<organism evidence="1 2">
    <name type="scientific">Coccomyxa subellipsoidea (strain C-169)</name>
    <name type="common">Green microalga</name>
    <dbReference type="NCBI Taxonomy" id="574566"/>
    <lineage>
        <taxon>Eukaryota</taxon>
        <taxon>Viridiplantae</taxon>
        <taxon>Chlorophyta</taxon>
        <taxon>core chlorophytes</taxon>
        <taxon>Trebouxiophyceae</taxon>
        <taxon>Trebouxiophyceae incertae sedis</taxon>
        <taxon>Coccomyxaceae</taxon>
        <taxon>Coccomyxa</taxon>
        <taxon>Coccomyxa subellipsoidea</taxon>
    </lineage>
</organism>
<dbReference type="KEGG" id="csl:COCSUDRAFT_52381"/>
<evidence type="ECO:0000313" key="2">
    <source>
        <dbReference type="Proteomes" id="UP000007264"/>
    </source>
</evidence>
<evidence type="ECO:0000313" key="1">
    <source>
        <dbReference type="EMBL" id="EIE26562.1"/>
    </source>
</evidence>
<dbReference type="RefSeq" id="XP_005651106.1">
    <property type="nucleotide sequence ID" value="XM_005651049.1"/>
</dbReference>
<dbReference type="AlphaFoldDB" id="I0Z7E3"/>
<keyword evidence="2" id="KW-1185">Reference proteome</keyword>
<reference evidence="1 2" key="1">
    <citation type="journal article" date="2012" name="Genome Biol.">
        <title>The genome of the polar eukaryotic microalga coccomyxa subellipsoidea reveals traits of cold adaptation.</title>
        <authorList>
            <person name="Blanc G."/>
            <person name="Agarkova I."/>
            <person name="Grimwood J."/>
            <person name="Kuo A."/>
            <person name="Brueggeman A."/>
            <person name="Dunigan D."/>
            <person name="Gurnon J."/>
            <person name="Ladunga I."/>
            <person name="Lindquist E."/>
            <person name="Lucas S."/>
            <person name="Pangilinan J."/>
            <person name="Proschold T."/>
            <person name="Salamov A."/>
            <person name="Schmutz J."/>
            <person name="Weeks D."/>
            <person name="Yamada T."/>
            <person name="Claverie J.M."/>
            <person name="Grigoriev I."/>
            <person name="Van Etten J."/>
            <person name="Lomsadze A."/>
            <person name="Borodovsky M."/>
        </authorList>
    </citation>
    <scope>NUCLEOTIDE SEQUENCE [LARGE SCALE GENOMIC DNA]</scope>
    <source>
        <strain evidence="1 2">C-169</strain>
    </source>
</reference>
<dbReference type="EMBL" id="AGSI01000002">
    <property type="protein sequence ID" value="EIE26562.1"/>
    <property type="molecule type" value="Genomic_DNA"/>
</dbReference>
<protein>
    <submittedName>
        <fullName evidence="1">Uncharacterized protein</fullName>
    </submittedName>
</protein>
<name>I0Z7E3_COCSC</name>
<dbReference type="GeneID" id="17044572"/>
<proteinExistence type="predicted"/>
<dbReference type="Proteomes" id="UP000007264">
    <property type="component" value="Unassembled WGS sequence"/>
</dbReference>
<gene>
    <name evidence="1" type="ORF">COCSUDRAFT_52381</name>
</gene>
<accession>I0Z7E3</accession>